<dbReference type="EMBL" id="JAENHL010000007">
    <property type="protein sequence ID" value="MBK1867875.1"/>
    <property type="molecule type" value="Genomic_DNA"/>
</dbReference>
<evidence type="ECO:0000313" key="1">
    <source>
        <dbReference type="EMBL" id="MBK1867875.1"/>
    </source>
</evidence>
<comment type="caution">
    <text evidence="1">The sequence shown here is derived from an EMBL/GenBank/DDBJ whole genome shotgun (WGS) entry which is preliminary data.</text>
</comment>
<organism evidence="1 2">
    <name type="scientific">Taklimakanibacter albus</name>
    <dbReference type="NCBI Taxonomy" id="2800327"/>
    <lineage>
        <taxon>Bacteria</taxon>
        <taxon>Pseudomonadati</taxon>
        <taxon>Pseudomonadota</taxon>
        <taxon>Alphaproteobacteria</taxon>
        <taxon>Hyphomicrobiales</taxon>
        <taxon>Aestuariivirgaceae</taxon>
        <taxon>Taklimakanibacter</taxon>
    </lineage>
</organism>
<keyword evidence="2" id="KW-1185">Reference proteome</keyword>
<gene>
    <name evidence="1" type="ORF">JHL16_16075</name>
</gene>
<dbReference type="Proteomes" id="UP000616151">
    <property type="component" value="Unassembled WGS sequence"/>
</dbReference>
<accession>A0ACC5R5D9</accession>
<evidence type="ECO:0000313" key="2">
    <source>
        <dbReference type="Proteomes" id="UP000616151"/>
    </source>
</evidence>
<reference evidence="1" key="1">
    <citation type="submission" date="2021-01" db="EMBL/GenBank/DDBJ databases">
        <authorList>
            <person name="Sun Q."/>
        </authorList>
    </citation>
    <scope>NUCLEOTIDE SEQUENCE</scope>
    <source>
        <strain evidence="1">YIM B02566</strain>
    </source>
</reference>
<sequence length="349" mass="36573">MTKFRIGLIGLGGVASAHLAAFRSLDEVEIVSVCDIAQAVAETTAREFGARAYTDYHRLLADGGVDLVLVLTPASTHRVIVEAVAEAGLHVFCEKPLAVTLADGEAMVVACERAGVKLFYGSCYRFLPAIVKARELIAEGAIGRIVLMKEQLVGGTGHAAYRELGPVHYPPGGPGGAGMGLVDHGIHLIDVFSWFAGAPPDKVLGRGQIAGAAPVSEFMTMAFPGGASGHLLYNAATFSAGLPGEGIFNGGQGWLADGSIAETGRWEEEPGSISVHGTEGALRIFHYANALFIRNEAGLRQVPLHGRPAFGHFATQLEACIWAIRRNEAPPVGGVDGLNALKALLAVYT</sequence>
<proteinExistence type="predicted"/>
<name>A0ACC5R5D9_9HYPH</name>
<protein>
    <submittedName>
        <fullName evidence="1">Gfo/Idh/MocA family oxidoreductase</fullName>
    </submittedName>
</protein>